<proteinExistence type="predicted"/>
<dbReference type="Gene3D" id="1.10.150.390">
    <property type="match status" value="1"/>
</dbReference>
<feature type="compositionally biased region" description="Low complexity" evidence="6">
    <location>
        <begin position="110"/>
        <end position="131"/>
    </location>
</feature>
<name>A0A5C7HSU7_9ROSI</name>
<evidence type="ECO:0000313" key="8">
    <source>
        <dbReference type="Proteomes" id="UP000323000"/>
    </source>
</evidence>
<protein>
    <recommendedName>
        <fullName evidence="9">DNA-directed RNA polymerase</fullName>
    </recommendedName>
</protein>
<organism evidence="7 8">
    <name type="scientific">Acer yangbiense</name>
    <dbReference type="NCBI Taxonomy" id="1000413"/>
    <lineage>
        <taxon>Eukaryota</taxon>
        <taxon>Viridiplantae</taxon>
        <taxon>Streptophyta</taxon>
        <taxon>Embryophyta</taxon>
        <taxon>Tracheophyta</taxon>
        <taxon>Spermatophyta</taxon>
        <taxon>Magnoliopsida</taxon>
        <taxon>eudicotyledons</taxon>
        <taxon>Gunneridae</taxon>
        <taxon>Pentapetalae</taxon>
        <taxon>rosids</taxon>
        <taxon>malvids</taxon>
        <taxon>Sapindales</taxon>
        <taxon>Sapindaceae</taxon>
        <taxon>Hippocastanoideae</taxon>
        <taxon>Acereae</taxon>
        <taxon>Acer</taxon>
    </lineage>
</organism>
<dbReference type="GO" id="GO:0046872">
    <property type="term" value="F:metal ion binding"/>
    <property type="evidence" value="ECO:0007669"/>
    <property type="project" value="UniProtKB-KW"/>
</dbReference>
<dbReference type="SUPFAM" id="SSF64484">
    <property type="entry name" value="beta and beta-prime subunits of DNA dependent RNA-polymerase"/>
    <property type="match status" value="1"/>
</dbReference>
<keyword evidence="5" id="KW-0539">Nucleus</keyword>
<dbReference type="AlphaFoldDB" id="A0A5C7HSU7"/>
<evidence type="ECO:0000256" key="2">
    <source>
        <dbReference type="ARBA" id="ARBA00022723"/>
    </source>
</evidence>
<dbReference type="PANTHER" id="PTHR34779">
    <property type="entry name" value="OS09G0542900 PROTEIN"/>
    <property type="match status" value="1"/>
</dbReference>
<gene>
    <name evidence="7" type="ORF">EZV62_014438</name>
</gene>
<keyword evidence="3" id="KW-0862">Zinc</keyword>
<dbReference type="FunFam" id="1.10.150.390:FF:000001">
    <property type="entry name" value="DNA-directed RNA polymerase subunit"/>
    <property type="match status" value="1"/>
</dbReference>
<evidence type="ECO:0008006" key="9">
    <source>
        <dbReference type="Google" id="ProtNLM"/>
    </source>
</evidence>
<evidence type="ECO:0000256" key="1">
    <source>
        <dbReference type="ARBA" id="ARBA00004123"/>
    </source>
</evidence>
<sequence length="413" mass="45647">MFNVHWNILLCGLYDTGPKMRCSFEETMDILLDAAVYAESDYLRRVTENIMLGQLAPIGTGDCSLYLNDEMLKNAIELQLPSYMEGLDFGMTPAHAQFSPYVGGMAFSPTSSPGYSPSSPGYSPSSPGYSPMYLARAKGTPRRKGSLEPEAKGARVPPYTSGRNPADYSPSSPQYSPSAGYSPSAPGYSPSSTSQYTPQKNMDDKSTKDDKGTKDTKALYKARHCSLTRVVMLRLQSNIGERLSETLLKMPCMAPEFFKSELTFLDQLTSIILILNSCRPLRKIQIFVQCKTVLMEKPTKIKAMILAFLPKAATPFTFQLSPPWSPRGISASARKGFPGPVIRIIPDEVRGQPKTDSFIAREPTSPKISCIGGVKNKKRKNIISKSKIVLPPVREAKHNKRCEEEATIDDEHF</sequence>
<comment type="caution">
    <text evidence="7">The sequence shown here is derived from an EMBL/GenBank/DDBJ whole genome shotgun (WGS) entry which is preliminary data.</text>
</comment>
<reference evidence="8" key="1">
    <citation type="journal article" date="2019" name="Gigascience">
        <title>De novo genome assembly of the endangered Acer yangbiense, a plant species with extremely small populations endemic to Yunnan Province, China.</title>
        <authorList>
            <person name="Yang J."/>
            <person name="Wariss H.M."/>
            <person name="Tao L."/>
            <person name="Zhang R."/>
            <person name="Yun Q."/>
            <person name="Hollingsworth P."/>
            <person name="Dao Z."/>
            <person name="Luo G."/>
            <person name="Guo H."/>
            <person name="Ma Y."/>
            <person name="Sun W."/>
        </authorList>
    </citation>
    <scope>NUCLEOTIDE SEQUENCE [LARGE SCALE GENOMIC DNA]</scope>
    <source>
        <strain evidence="8">cv. Malutang</strain>
    </source>
</reference>
<dbReference type="Proteomes" id="UP000323000">
    <property type="component" value="Chromosome 6"/>
</dbReference>
<dbReference type="EMBL" id="VAHF01000006">
    <property type="protein sequence ID" value="TXG59865.1"/>
    <property type="molecule type" value="Genomic_DNA"/>
</dbReference>
<evidence type="ECO:0000256" key="4">
    <source>
        <dbReference type="ARBA" id="ARBA00022842"/>
    </source>
</evidence>
<dbReference type="PANTHER" id="PTHR34779:SF1">
    <property type="entry name" value="OS09G0542900 PROTEIN"/>
    <property type="match status" value="1"/>
</dbReference>
<comment type="subcellular location">
    <subcellularLocation>
        <location evidence="1">Nucleus</location>
    </subcellularLocation>
</comment>
<dbReference type="OrthoDB" id="270392at2759"/>
<keyword evidence="8" id="KW-1185">Reference proteome</keyword>
<evidence type="ECO:0000256" key="6">
    <source>
        <dbReference type="SAM" id="MobiDB-lite"/>
    </source>
</evidence>
<keyword evidence="4" id="KW-0460">Magnesium</keyword>
<evidence type="ECO:0000256" key="3">
    <source>
        <dbReference type="ARBA" id="ARBA00022833"/>
    </source>
</evidence>
<feature type="compositionally biased region" description="Basic and acidic residues" evidence="6">
    <location>
        <begin position="201"/>
        <end position="215"/>
    </location>
</feature>
<accession>A0A5C7HSU7</accession>
<evidence type="ECO:0000256" key="5">
    <source>
        <dbReference type="ARBA" id="ARBA00023242"/>
    </source>
</evidence>
<evidence type="ECO:0000313" key="7">
    <source>
        <dbReference type="EMBL" id="TXG59865.1"/>
    </source>
</evidence>
<dbReference type="GO" id="GO:0005634">
    <property type="term" value="C:nucleus"/>
    <property type="evidence" value="ECO:0007669"/>
    <property type="project" value="UniProtKB-SubCell"/>
</dbReference>
<dbReference type="InterPro" id="IPR038796">
    <property type="entry name" value="At1g76070-like"/>
</dbReference>
<keyword evidence="2" id="KW-0479">Metal-binding</keyword>
<feature type="region of interest" description="Disordered" evidence="6">
    <location>
        <begin position="110"/>
        <end position="215"/>
    </location>
</feature>
<feature type="compositionally biased region" description="Low complexity" evidence="6">
    <location>
        <begin position="168"/>
        <end position="195"/>
    </location>
</feature>